<dbReference type="GO" id="GO:0008097">
    <property type="term" value="F:5S rRNA binding"/>
    <property type="evidence" value="ECO:0007669"/>
    <property type="project" value="InterPro"/>
</dbReference>
<dbReference type="InterPro" id="IPR011035">
    <property type="entry name" value="Ribosomal_bL25/Gln-tRNA_synth"/>
</dbReference>
<name>A0A2Z3LB26_9BACT</name>
<dbReference type="PANTHER" id="PTHR33284">
    <property type="entry name" value="RIBOSOMAL PROTEIN L25/GLN-TRNA SYNTHETASE, ANTI-CODON-BINDING DOMAIN-CONTAINING PROTEIN"/>
    <property type="match status" value="1"/>
</dbReference>
<reference evidence="8 9" key="1">
    <citation type="submission" date="2018-05" db="EMBL/GenBank/DDBJ databases">
        <title>Candidatus Cardinium hertigii Genome Assembly.</title>
        <authorList>
            <person name="Showmaker K.C."/>
            <person name="Walden K.O."/>
            <person name="Fields C.J."/>
            <person name="Lambert K.N."/>
            <person name="Hudson M.E."/>
        </authorList>
    </citation>
    <scope>NUCLEOTIDE SEQUENCE [LARGE SCALE GENOMIC DNA]</scope>
    <source>
        <strain evidence="9">cHgTN10</strain>
    </source>
</reference>
<evidence type="ECO:0000256" key="2">
    <source>
        <dbReference type="ARBA" id="ARBA00022884"/>
    </source>
</evidence>
<dbReference type="PANTHER" id="PTHR33284:SF1">
    <property type="entry name" value="RIBOSOMAL PROTEIN L25_GLN-TRNA SYNTHETASE, ANTI-CODON-BINDING DOMAIN-CONTAINING PROTEIN"/>
    <property type="match status" value="1"/>
</dbReference>
<evidence type="ECO:0000256" key="1">
    <source>
        <dbReference type="ARBA" id="ARBA00022730"/>
    </source>
</evidence>
<keyword evidence="9" id="KW-1185">Reference proteome</keyword>
<dbReference type="AlphaFoldDB" id="A0A2Z3LB26"/>
<dbReference type="OrthoDB" id="9786489at2"/>
<protein>
    <recommendedName>
        <fullName evidence="5">Large ribosomal subunit protein bL25</fullName>
    </recommendedName>
    <alternativeName>
        <fullName evidence="5">General stress protein CTC</fullName>
    </alternativeName>
</protein>
<dbReference type="InterPro" id="IPR020930">
    <property type="entry name" value="Ribosomal_uL5_bac-type"/>
</dbReference>
<dbReference type="Proteomes" id="UP000245872">
    <property type="component" value="Chromosome"/>
</dbReference>
<sequence length="196" mass="21889">MEIIEILGYKRTNLGKADSKKLRIGAEVPGVLYGRDTSLHFYVPMALLRNLVYTPYAHFVDLNIEGSVYRCILQDIQFHPVSEMILHVDFLQIVENKKIKMQIPIAFVGKAVGVTKGGILSKKERKLTVASFPQEMPSVIEVDVSALDLGQIVRVHQIPAKNYTILTLPHTPIASVEIPRALRSAASKEEKKSKKA</sequence>
<dbReference type="HAMAP" id="MF_01334">
    <property type="entry name" value="Ribosomal_bL25_CTC"/>
    <property type="match status" value="1"/>
</dbReference>
<comment type="subunit">
    <text evidence="5">Part of the 50S ribosomal subunit; part of the 5S rRNA/L5/L18/L25 subcomplex. Contacts the 5S rRNA. Binds to the 5S rRNA independently of L5 and L18.</text>
</comment>
<evidence type="ECO:0000259" key="6">
    <source>
        <dbReference type="Pfam" id="PF01386"/>
    </source>
</evidence>
<evidence type="ECO:0000256" key="4">
    <source>
        <dbReference type="ARBA" id="ARBA00023274"/>
    </source>
</evidence>
<comment type="similarity">
    <text evidence="5">Belongs to the bacterial ribosomal protein bL25 family. CTC subfamily.</text>
</comment>
<gene>
    <name evidence="5 8" type="primary">ctc</name>
    <name evidence="5" type="synonym">rplY</name>
    <name evidence="8" type="ORF">DK880_00125</name>
</gene>
<dbReference type="Gene3D" id="2.170.120.20">
    <property type="entry name" value="Ribosomal protein L25, beta domain"/>
    <property type="match status" value="1"/>
</dbReference>
<comment type="function">
    <text evidence="5">This is one of the proteins that binds to the 5S RNA in the ribosome where it forms part of the central protuberance.</text>
</comment>
<dbReference type="SUPFAM" id="SSF50715">
    <property type="entry name" value="Ribosomal protein L25-like"/>
    <property type="match status" value="1"/>
</dbReference>
<dbReference type="GO" id="GO:0006412">
    <property type="term" value="P:translation"/>
    <property type="evidence" value="ECO:0007669"/>
    <property type="project" value="UniProtKB-UniRule"/>
</dbReference>
<dbReference type="InterPro" id="IPR020057">
    <property type="entry name" value="Ribosomal_bL25_b-dom"/>
</dbReference>
<evidence type="ECO:0000259" key="7">
    <source>
        <dbReference type="Pfam" id="PF14693"/>
    </source>
</evidence>
<keyword evidence="1 5" id="KW-0699">rRNA-binding</keyword>
<dbReference type="InterPro" id="IPR037121">
    <property type="entry name" value="Ribosomal_bL25_C"/>
</dbReference>
<dbReference type="InterPro" id="IPR020056">
    <property type="entry name" value="Rbsml_bL25/Gln-tRNA_synth_N"/>
</dbReference>
<feature type="domain" description="Large ribosomal subunit protein bL25 L25" evidence="6">
    <location>
        <begin position="9"/>
        <end position="90"/>
    </location>
</feature>
<dbReference type="KEGG" id="cher:DK880_00125"/>
<dbReference type="NCBIfam" id="NF004132">
    <property type="entry name" value="PRK05618.2-2"/>
    <property type="match status" value="1"/>
</dbReference>
<organism evidence="8 9">
    <name type="scientific">Candidatus Cardinium hertigii</name>
    <dbReference type="NCBI Taxonomy" id="247481"/>
    <lineage>
        <taxon>Bacteria</taxon>
        <taxon>Pseudomonadati</taxon>
        <taxon>Bacteroidota</taxon>
        <taxon>Cytophagia</taxon>
        <taxon>Cytophagales</taxon>
        <taxon>Amoebophilaceae</taxon>
        <taxon>Candidatus Cardinium</taxon>
    </lineage>
</organism>
<proteinExistence type="inferred from homology"/>
<dbReference type="Pfam" id="PF01386">
    <property type="entry name" value="Ribosomal_L25p"/>
    <property type="match status" value="1"/>
</dbReference>
<evidence type="ECO:0000256" key="3">
    <source>
        <dbReference type="ARBA" id="ARBA00022980"/>
    </source>
</evidence>
<evidence type="ECO:0000313" key="9">
    <source>
        <dbReference type="Proteomes" id="UP000245872"/>
    </source>
</evidence>
<dbReference type="Pfam" id="PF14693">
    <property type="entry name" value="Ribosomal_TL5_C"/>
    <property type="match status" value="1"/>
</dbReference>
<keyword evidence="4 5" id="KW-0687">Ribonucleoprotein</keyword>
<dbReference type="EMBL" id="CP029619">
    <property type="protein sequence ID" value="AWN81462.1"/>
    <property type="molecule type" value="Genomic_DNA"/>
</dbReference>
<dbReference type="InterPro" id="IPR001021">
    <property type="entry name" value="Ribosomal_bL25_long"/>
</dbReference>
<dbReference type="InterPro" id="IPR029751">
    <property type="entry name" value="Ribosomal_L25_dom"/>
</dbReference>
<dbReference type="RefSeq" id="WP_109996919.1">
    <property type="nucleotide sequence ID" value="NZ_CP029619.1"/>
</dbReference>
<dbReference type="GO" id="GO:0022625">
    <property type="term" value="C:cytosolic large ribosomal subunit"/>
    <property type="evidence" value="ECO:0007669"/>
    <property type="project" value="TreeGrafter"/>
</dbReference>
<accession>A0A2Z3LB26</accession>
<evidence type="ECO:0000256" key="5">
    <source>
        <dbReference type="HAMAP-Rule" id="MF_01334"/>
    </source>
</evidence>
<dbReference type="Gene3D" id="2.40.240.10">
    <property type="entry name" value="Ribosomal Protein L25, Chain P"/>
    <property type="match status" value="1"/>
</dbReference>
<dbReference type="GO" id="GO:0003735">
    <property type="term" value="F:structural constituent of ribosome"/>
    <property type="evidence" value="ECO:0007669"/>
    <property type="project" value="InterPro"/>
</dbReference>
<evidence type="ECO:0000313" key="8">
    <source>
        <dbReference type="EMBL" id="AWN81462.1"/>
    </source>
</evidence>
<keyword evidence="2 5" id="KW-0694">RNA-binding</keyword>
<feature type="domain" description="Large ribosomal subunit protein bL25 beta" evidence="7">
    <location>
        <begin position="98"/>
        <end position="180"/>
    </location>
</feature>
<keyword evidence="3 5" id="KW-0689">Ribosomal protein</keyword>
<dbReference type="NCBIfam" id="TIGR00731">
    <property type="entry name" value="bL25_bact_ctc"/>
    <property type="match status" value="1"/>
</dbReference>
<dbReference type="CDD" id="cd00495">
    <property type="entry name" value="Ribosomal_L25_TL5_CTC"/>
    <property type="match status" value="1"/>
</dbReference>